<dbReference type="NCBIfam" id="TIGR00546">
    <property type="entry name" value="lnt"/>
    <property type="match status" value="1"/>
</dbReference>
<keyword evidence="4" id="KW-0997">Cell inner membrane</keyword>
<keyword evidence="6 10" id="KW-0812">Transmembrane</keyword>
<sequence>MKNIVYAILCALSFSAFIYVEHFDIHQRIIPSICAFVALFLYLNLTKKSAFICGALVGILWFYWISLSFRYYDATYLIPFVILFVAFVYGILFVALCFFDSHIYRISTLLLASFIHPFSFNWFIPEAMLINSYFPPTKLTLFLILTLSSFCIYALRQKYYKSMAIVCFVALLSISLTTQQKQTNTNDTLKIKTIQTNIDQDLRWDKNELEQIVISNMNEISQAINEKYNIVILPETAFPLPLNRYENLIETLKEKSKQITIISGGINQEDNNFYNSAYIFENGDVKIFNKIILVPFGEQIPLPKILVDLINKYFFNGAVDFASNNTNTINTTTINNKNFNIAICYEATRDEFYKNDPKLLIAISNNAWFYPSIQPTLQKLLMQYFSKNYNTTIYHSSNKSPSFTIYP</sequence>
<evidence type="ECO:0000256" key="6">
    <source>
        <dbReference type="ARBA" id="ARBA00022692"/>
    </source>
</evidence>
<keyword evidence="13" id="KW-1185">Reference proteome</keyword>
<evidence type="ECO:0000256" key="7">
    <source>
        <dbReference type="ARBA" id="ARBA00022989"/>
    </source>
</evidence>
<dbReference type="PANTHER" id="PTHR38686">
    <property type="entry name" value="APOLIPOPROTEIN N-ACYLTRANSFERASE"/>
    <property type="match status" value="1"/>
</dbReference>
<evidence type="ECO:0000256" key="1">
    <source>
        <dbReference type="ARBA" id="ARBA00004651"/>
    </source>
</evidence>
<dbReference type="Pfam" id="PF26365">
    <property type="entry name" value="ApoNAT_membrane"/>
    <property type="match status" value="1"/>
</dbReference>
<dbReference type="InterPro" id="IPR003010">
    <property type="entry name" value="C-N_Hydrolase"/>
</dbReference>
<gene>
    <name evidence="12" type="ORF">PF021_01945</name>
</gene>
<comment type="caution">
    <text evidence="12">The sequence shown here is derived from an EMBL/GenBank/DDBJ whole genome shotgun (WGS) entry which is preliminary data.</text>
</comment>
<dbReference type="InterPro" id="IPR036526">
    <property type="entry name" value="C-N_Hydrolase_sf"/>
</dbReference>
<dbReference type="PANTHER" id="PTHR38686:SF1">
    <property type="entry name" value="APOLIPOPROTEIN N-ACYLTRANSFERASE"/>
    <property type="match status" value="1"/>
</dbReference>
<organism evidence="12 13">
    <name type="scientific">Helicobacter ibis</name>
    <dbReference type="NCBI Taxonomy" id="2962633"/>
    <lineage>
        <taxon>Bacteria</taxon>
        <taxon>Pseudomonadati</taxon>
        <taxon>Campylobacterota</taxon>
        <taxon>Epsilonproteobacteria</taxon>
        <taxon>Campylobacterales</taxon>
        <taxon>Helicobacteraceae</taxon>
        <taxon>Helicobacter</taxon>
    </lineage>
</organism>
<dbReference type="Gene3D" id="3.60.110.10">
    <property type="entry name" value="Carbon-nitrogen hydrolase"/>
    <property type="match status" value="1"/>
</dbReference>
<evidence type="ECO:0000256" key="4">
    <source>
        <dbReference type="ARBA" id="ARBA00022519"/>
    </source>
</evidence>
<feature type="transmembrane region" description="Helical" evidence="10">
    <location>
        <begin position="50"/>
        <end position="71"/>
    </location>
</feature>
<feature type="transmembrane region" description="Helical" evidence="10">
    <location>
        <begin position="136"/>
        <end position="155"/>
    </location>
</feature>
<dbReference type="EMBL" id="JAQHXR010000001">
    <property type="protein sequence ID" value="MDA3968433.1"/>
    <property type="molecule type" value="Genomic_DNA"/>
</dbReference>
<feature type="transmembrane region" description="Helical" evidence="10">
    <location>
        <begin position="77"/>
        <end position="99"/>
    </location>
</feature>
<keyword evidence="3" id="KW-1003">Cell membrane</keyword>
<evidence type="ECO:0000256" key="3">
    <source>
        <dbReference type="ARBA" id="ARBA00022475"/>
    </source>
</evidence>
<evidence type="ECO:0000259" key="11">
    <source>
        <dbReference type="PROSITE" id="PS50263"/>
    </source>
</evidence>
<accession>A0ABT4VE19</accession>
<keyword evidence="8 10" id="KW-0472">Membrane</keyword>
<evidence type="ECO:0000313" key="12">
    <source>
        <dbReference type="EMBL" id="MDA3968433.1"/>
    </source>
</evidence>
<dbReference type="RefSeq" id="WP_271020723.1">
    <property type="nucleotide sequence ID" value="NZ_JAQHXR010000001.1"/>
</dbReference>
<feature type="transmembrane region" description="Helical" evidence="10">
    <location>
        <begin position="106"/>
        <end position="124"/>
    </location>
</feature>
<keyword evidence="5 12" id="KW-0808">Transferase</keyword>
<dbReference type="InterPro" id="IPR059110">
    <property type="entry name" value="Lnt_campylobact"/>
</dbReference>
<dbReference type="NCBIfam" id="NF008934">
    <property type="entry name" value="PRK12291.1"/>
    <property type="match status" value="1"/>
</dbReference>
<dbReference type="Proteomes" id="UP001210261">
    <property type="component" value="Unassembled WGS sequence"/>
</dbReference>
<keyword evidence="9 12" id="KW-0012">Acyltransferase</keyword>
<evidence type="ECO:0000256" key="2">
    <source>
        <dbReference type="ARBA" id="ARBA00010065"/>
    </source>
</evidence>
<proteinExistence type="inferred from homology"/>
<evidence type="ECO:0000256" key="10">
    <source>
        <dbReference type="SAM" id="Phobius"/>
    </source>
</evidence>
<dbReference type="GO" id="GO:0016746">
    <property type="term" value="F:acyltransferase activity"/>
    <property type="evidence" value="ECO:0007669"/>
    <property type="project" value="UniProtKB-KW"/>
</dbReference>
<name>A0ABT4VE19_9HELI</name>
<reference evidence="12 13" key="1">
    <citation type="submission" date="2023-01" db="EMBL/GenBank/DDBJ databases">
        <title>Description of Helicobacter ibis sp. nov. isolated from faecal droppings of black-faced ibis (Theristicus melanopis).</title>
        <authorList>
            <person name="Lopez-Cantillo M."/>
            <person name="Vidal-Veuthey B."/>
            <person name="Mella A."/>
            <person name="De La Haba R."/>
            <person name="Collado L."/>
        </authorList>
    </citation>
    <scope>NUCLEOTIDE SEQUENCE [LARGE SCALE GENOMIC DNA]</scope>
    <source>
        <strain evidence="12 13">A82</strain>
    </source>
</reference>
<evidence type="ECO:0000313" key="13">
    <source>
        <dbReference type="Proteomes" id="UP001210261"/>
    </source>
</evidence>
<dbReference type="Pfam" id="PF00795">
    <property type="entry name" value="CN_hydrolase"/>
    <property type="match status" value="1"/>
</dbReference>
<dbReference type="EC" id="2.3.1.-" evidence="12"/>
<evidence type="ECO:0000256" key="9">
    <source>
        <dbReference type="ARBA" id="ARBA00023315"/>
    </source>
</evidence>
<evidence type="ECO:0000256" key="8">
    <source>
        <dbReference type="ARBA" id="ARBA00023136"/>
    </source>
</evidence>
<dbReference type="InterPro" id="IPR059109">
    <property type="entry name" value="Lnt_membrane_dom"/>
</dbReference>
<comment type="subcellular location">
    <subcellularLocation>
        <location evidence="1">Cell membrane</location>
        <topology evidence="1">Multi-pass membrane protein</topology>
    </subcellularLocation>
</comment>
<dbReference type="PROSITE" id="PS50263">
    <property type="entry name" value="CN_HYDROLASE"/>
    <property type="match status" value="1"/>
</dbReference>
<comment type="similarity">
    <text evidence="2">Belongs to the CN hydrolase family. Apolipoprotein N-acyltransferase subfamily.</text>
</comment>
<feature type="domain" description="CN hydrolase" evidence="11">
    <location>
        <begin position="194"/>
        <end position="407"/>
    </location>
</feature>
<dbReference type="InterPro" id="IPR004563">
    <property type="entry name" value="Apolipo_AcylTrfase"/>
</dbReference>
<feature type="transmembrane region" description="Helical" evidence="10">
    <location>
        <begin position="25"/>
        <end position="43"/>
    </location>
</feature>
<evidence type="ECO:0000256" key="5">
    <source>
        <dbReference type="ARBA" id="ARBA00022679"/>
    </source>
</evidence>
<dbReference type="SUPFAM" id="SSF56317">
    <property type="entry name" value="Carbon-nitrogen hydrolase"/>
    <property type="match status" value="1"/>
</dbReference>
<keyword evidence="7 10" id="KW-1133">Transmembrane helix</keyword>
<protein>
    <submittedName>
        <fullName evidence="12">Apolipoprotein N-acyltransferase</fullName>
        <ecNumber evidence="12">2.3.1.-</ecNumber>
    </submittedName>
</protein>